<proteinExistence type="inferred from homology"/>
<dbReference type="Proteomes" id="UP001151071">
    <property type="component" value="Unassembled WGS sequence"/>
</dbReference>
<protein>
    <submittedName>
        <fullName evidence="12">Beta-ketoacyl-ACP synthase 3</fullName>
        <ecNumber evidence="12">2.3.1.180</ecNumber>
    </submittedName>
</protein>
<dbReference type="AlphaFoldDB" id="A0A9X3TV28"/>
<dbReference type="PANTHER" id="PTHR34069">
    <property type="entry name" value="3-OXOACYL-[ACYL-CARRIER-PROTEIN] SYNTHASE 3"/>
    <property type="match status" value="1"/>
</dbReference>
<dbReference type="InterPro" id="IPR016039">
    <property type="entry name" value="Thiolase-like"/>
</dbReference>
<evidence type="ECO:0000313" key="12">
    <source>
        <dbReference type="EMBL" id="MDA5111060.1"/>
    </source>
</evidence>
<keyword evidence="3" id="KW-0963">Cytoplasm</keyword>
<dbReference type="EC" id="2.3.1.180" evidence="12"/>
<evidence type="ECO:0000256" key="9">
    <source>
        <dbReference type="ARBA" id="ARBA00023315"/>
    </source>
</evidence>
<reference evidence="12" key="1">
    <citation type="submission" date="2022-12" db="EMBL/GenBank/DDBJ databases">
        <title>Draft genome sequence of the thermophilic strain Brevibacillus thermoruber HT42, isolated from Los Humeros, Puebla, Mexico, with biotechnological potential.</title>
        <authorList>
            <person name="Lara Sanchez J."/>
            <person name="Solis Palacios R."/>
            <person name="Bustos Baena A.S."/>
            <person name="Ruz Baez A.E."/>
            <person name="Espinosa Luna G."/>
            <person name="Oliart Ros R.M."/>
        </authorList>
    </citation>
    <scope>NUCLEOTIDE SEQUENCE</scope>
    <source>
        <strain evidence="12">HT42</strain>
    </source>
</reference>
<dbReference type="Gene3D" id="3.40.47.10">
    <property type="match status" value="1"/>
</dbReference>
<keyword evidence="7" id="KW-0443">Lipid metabolism</keyword>
<evidence type="ECO:0000256" key="8">
    <source>
        <dbReference type="ARBA" id="ARBA00023160"/>
    </source>
</evidence>
<dbReference type="EMBL" id="JAPYYP010000066">
    <property type="protein sequence ID" value="MDA5111060.1"/>
    <property type="molecule type" value="Genomic_DNA"/>
</dbReference>
<dbReference type="GO" id="GO:0004315">
    <property type="term" value="F:3-oxoacyl-[acyl-carrier-protein] synthase activity"/>
    <property type="evidence" value="ECO:0007669"/>
    <property type="project" value="InterPro"/>
</dbReference>
<sequence>MKTGTLTKPSTVNQSGLSTSFSIQGSGFYVPEDIVTNEMLTRTLDTTDEWIQEKTGIRERRYLQNDMATSDMCVHASLDAICDAGIAMEDLDAIVLCTTTPDQQVPSTALIVKEKLGAKNAIPFDLTQAACAGGIYSILFASHLLQNQFINNVLVIGAEVLSRYIDPADRITKTFFGDAAGAILLQKTGEGSGLLAWDLDSSLNMAVTLHGGGTARMPEGADLFTSHFIRMNGREVWKTATRNLPISIQNAVQKAGLQVSDIDHFILHQANLNIIKKTMRALDVPMEKTTVTIQEYGNTGAASLFSALHKSLEEKAIKPGDYLVISAIGAGFLWGSLCVKYTKNQ</sequence>
<dbReference type="Pfam" id="PF08541">
    <property type="entry name" value="ACP_syn_III_C"/>
    <property type="match status" value="1"/>
</dbReference>
<comment type="pathway">
    <text evidence="1">Lipid metabolism.</text>
</comment>
<dbReference type="GO" id="GO:0006633">
    <property type="term" value="P:fatty acid biosynthetic process"/>
    <property type="evidence" value="ECO:0007669"/>
    <property type="project" value="UniProtKB-KW"/>
</dbReference>
<keyword evidence="9 12" id="KW-0012">Acyltransferase</keyword>
<keyword evidence="8" id="KW-0275">Fatty acid biosynthesis</keyword>
<name>A0A9X3TV28_9BACL</name>
<dbReference type="CDD" id="cd00830">
    <property type="entry name" value="KAS_III"/>
    <property type="match status" value="1"/>
</dbReference>
<evidence type="ECO:0000256" key="4">
    <source>
        <dbReference type="ARBA" id="ARBA00022516"/>
    </source>
</evidence>
<evidence type="ECO:0000259" key="11">
    <source>
        <dbReference type="Pfam" id="PF08545"/>
    </source>
</evidence>
<dbReference type="GO" id="GO:0033818">
    <property type="term" value="F:beta-ketoacyl-acyl-carrier-protein synthase III activity"/>
    <property type="evidence" value="ECO:0007669"/>
    <property type="project" value="UniProtKB-EC"/>
</dbReference>
<dbReference type="NCBIfam" id="NF006829">
    <property type="entry name" value="PRK09352.1"/>
    <property type="match status" value="1"/>
</dbReference>
<evidence type="ECO:0000256" key="5">
    <source>
        <dbReference type="ARBA" id="ARBA00022679"/>
    </source>
</evidence>
<evidence type="ECO:0000256" key="6">
    <source>
        <dbReference type="ARBA" id="ARBA00022832"/>
    </source>
</evidence>
<keyword evidence="13" id="KW-1185">Reference proteome</keyword>
<dbReference type="InterPro" id="IPR004655">
    <property type="entry name" value="FabH"/>
</dbReference>
<feature type="domain" description="Beta-ketoacyl-[acyl-carrier-protein] synthase III N-terminal" evidence="11">
    <location>
        <begin position="124"/>
        <end position="200"/>
    </location>
</feature>
<dbReference type="GO" id="GO:0044550">
    <property type="term" value="P:secondary metabolite biosynthetic process"/>
    <property type="evidence" value="ECO:0007669"/>
    <property type="project" value="TreeGrafter"/>
</dbReference>
<dbReference type="InterPro" id="IPR013747">
    <property type="entry name" value="ACP_syn_III_C"/>
</dbReference>
<dbReference type="InterPro" id="IPR013751">
    <property type="entry name" value="ACP_syn_III_N"/>
</dbReference>
<gene>
    <name evidence="12" type="ORF">O3V59_22260</name>
</gene>
<comment type="caution">
    <text evidence="12">The sequence shown here is derived from an EMBL/GenBank/DDBJ whole genome shotgun (WGS) entry which is preliminary data.</text>
</comment>
<dbReference type="NCBIfam" id="TIGR00747">
    <property type="entry name" value="fabH"/>
    <property type="match status" value="1"/>
</dbReference>
<evidence type="ECO:0000256" key="3">
    <source>
        <dbReference type="ARBA" id="ARBA00022490"/>
    </source>
</evidence>
<dbReference type="SUPFAM" id="SSF53901">
    <property type="entry name" value="Thiolase-like"/>
    <property type="match status" value="1"/>
</dbReference>
<evidence type="ECO:0000256" key="1">
    <source>
        <dbReference type="ARBA" id="ARBA00005189"/>
    </source>
</evidence>
<feature type="domain" description="Beta-ketoacyl-[acyl-carrier-protein] synthase III C-terminal" evidence="10">
    <location>
        <begin position="253"/>
        <end position="341"/>
    </location>
</feature>
<dbReference type="RefSeq" id="WP_029099405.1">
    <property type="nucleotide sequence ID" value="NZ_JAPYYP010000066.1"/>
</dbReference>
<organism evidence="12 13">
    <name type="scientific">Brevibacillus thermoruber</name>
    <dbReference type="NCBI Taxonomy" id="33942"/>
    <lineage>
        <taxon>Bacteria</taxon>
        <taxon>Bacillati</taxon>
        <taxon>Bacillota</taxon>
        <taxon>Bacilli</taxon>
        <taxon>Bacillales</taxon>
        <taxon>Paenibacillaceae</taxon>
        <taxon>Brevibacillus</taxon>
    </lineage>
</organism>
<evidence type="ECO:0000313" key="13">
    <source>
        <dbReference type="Proteomes" id="UP001151071"/>
    </source>
</evidence>
<accession>A0A9X3TV28</accession>
<comment type="similarity">
    <text evidence="2">Belongs to the thiolase-like superfamily. FabH family.</text>
</comment>
<evidence type="ECO:0000256" key="7">
    <source>
        <dbReference type="ARBA" id="ARBA00023098"/>
    </source>
</evidence>
<keyword evidence="5 12" id="KW-0808">Transferase</keyword>
<dbReference type="PANTHER" id="PTHR34069:SF2">
    <property type="entry name" value="BETA-KETOACYL-[ACYL-CARRIER-PROTEIN] SYNTHASE III"/>
    <property type="match status" value="1"/>
</dbReference>
<keyword evidence="4" id="KW-0444">Lipid biosynthesis</keyword>
<keyword evidence="6" id="KW-0276">Fatty acid metabolism</keyword>
<evidence type="ECO:0000256" key="2">
    <source>
        <dbReference type="ARBA" id="ARBA00008642"/>
    </source>
</evidence>
<dbReference type="Pfam" id="PF08545">
    <property type="entry name" value="ACP_syn_III"/>
    <property type="match status" value="1"/>
</dbReference>
<evidence type="ECO:0000259" key="10">
    <source>
        <dbReference type="Pfam" id="PF08541"/>
    </source>
</evidence>